<dbReference type="EMBL" id="JBHMFC010000042">
    <property type="protein sequence ID" value="MFB9057053.1"/>
    <property type="molecule type" value="Genomic_DNA"/>
</dbReference>
<accession>A0ABV5FD70</accession>
<comment type="caution">
    <text evidence="1">The sequence shown here is derived from an EMBL/GenBank/DDBJ whole genome shotgun (WGS) entry which is preliminary data.</text>
</comment>
<gene>
    <name evidence="1" type="ORF">ACFFU9_09900</name>
</gene>
<keyword evidence="2" id="KW-1185">Reference proteome</keyword>
<sequence length="437" mass="50605">MIKKIIAFTYNNIRYRKRIALFNNLKKRNAVDDKRNLNYQIDKLSCVLEVAFENIDYYKKFKFSTKDFSYSDFMGIPILTKEIIRNQTSDLVSPAFFKLRDVLKNTSGGSTGEPVTFFQTKEQKLHGIVNYLLALNQNGVHIYDESVDLWGAERDMYKTTTRFNLRSFLHNKTTLNTFVLSDEIIQDYINRLNEIKPKFIKAYVHSVYEISKFINKHNIKINFIPAIHCTTGPLYPEMKKEIKKAFNNAHVYNFYGSREVSAIASEIKDKKGMFVLYDNVFIEVLDENNKPVKKGEEGEIVVTTLNNFYMPLLRYKIGDRAIKGDELEFGSLKLDSVTGRTLGVIHKKDGTKIDGQFFTTLFFNKKGIKNFQLIQQTISNLQLNIVKSDNFNQLELDAVIQRIKSELGDINLNINFLDKINLTSTGKIMYAYSELES</sequence>
<dbReference type="SUPFAM" id="SSF56801">
    <property type="entry name" value="Acetyl-CoA synthetase-like"/>
    <property type="match status" value="1"/>
</dbReference>
<dbReference type="PANTHER" id="PTHR36932:SF1">
    <property type="entry name" value="CAPSULAR POLYSACCHARIDE BIOSYNTHESIS PROTEIN"/>
    <property type="match status" value="1"/>
</dbReference>
<dbReference type="RefSeq" id="WP_379861275.1">
    <property type="nucleotide sequence ID" value="NZ_JBHMFC010000042.1"/>
</dbReference>
<evidence type="ECO:0000313" key="2">
    <source>
        <dbReference type="Proteomes" id="UP001589585"/>
    </source>
</evidence>
<dbReference type="Gene3D" id="3.40.50.12780">
    <property type="entry name" value="N-terminal domain of ligase-like"/>
    <property type="match status" value="1"/>
</dbReference>
<dbReference type="InterPro" id="IPR053158">
    <property type="entry name" value="CapK_Type1_Caps_Biosynth"/>
</dbReference>
<evidence type="ECO:0000313" key="1">
    <source>
        <dbReference type="EMBL" id="MFB9057053.1"/>
    </source>
</evidence>
<organism evidence="1 2">
    <name type="scientific">Mariniflexile ostreae</name>
    <dbReference type="NCBI Taxonomy" id="1520892"/>
    <lineage>
        <taxon>Bacteria</taxon>
        <taxon>Pseudomonadati</taxon>
        <taxon>Bacteroidota</taxon>
        <taxon>Flavobacteriia</taxon>
        <taxon>Flavobacteriales</taxon>
        <taxon>Flavobacteriaceae</taxon>
        <taxon>Mariniflexile</taxon>
    </lineage>
</organism>
<protein>
    <recommendedName>
        <fullName evidence="3">Phenylacetate-CoA ligase</fullName>
    </recommendedName>
</protein>
<reference evidence="1 2" key="1">
    <citation type="submission" date="2024-09" db="EMBL/GenBank/DDBJ databases">
        <authorList>
            <person name="Sun Q."/>
            <person name="Mori K."/>
        </authorList>
    </citation>
    <scope>NUCLEOTIDE SEQUENCE [LARGE SCALE GENOMIC DNA]</scope>
    <source>
        <strain evidence="1 2">CECT 8622</strain>
    </source>
</reference>
<evidence type="ECO:0008006" key="3">
    <source>
        <dbReference type="Google" id="ProtNLM"/>
    </source>
</evidence>
<dbReference type="InterPro" id="IPR042099">
    <property type="entry name" value="ANL_N_sf"/>
</dbReference>
<name>A0ABV5FD70_9FLAO</name>
<dbReference type="Proteomes" id="UP001589585">
    <property type="component" value="Unassembled WGS sequence"/>
</dbReference>
<proteinExistence type="predicted"/>
<dbReference type="PANTHER" id="PTHR36932">
    <property type="entry name" value="CAPSULAR POLYSACCHARIDE BIOSYNTHESIS PROTEIN"/>
    <property type="match status" value="1"/>
</dbReference>